<comment type="caution">
    <text evidence="2">The sequence shown here is derived from an EMBL/GenBank/DDBJ whole genome shotgun (WGS) entry which is preliminary data.</text>
</comment>
<feature type="compositionally biased region" description="Basic and acidic residues" evidence="1">
    <location>
        <begin position="89"/>
        <end position="108"/>
    </location>
</feature>
<evidence type="ECO:0000256" key="1">
    <source>
        <dbReference type="SAM" id="MobiDB-lite"/>
    </source>
</evidence>
<accession>A0A5M9ZL19</accession>
<evidence type="ECO:0000313" key="3">
    <source>
        <dbReference type="Proteomes" id="UP000410049"/>
    </source>
</evidence>
<feature type="compositionally biased region" description="Low complexity" evidence="1">
    <location>
        <begin position="23"/>
        <end position="78"/>
    </location>
</feature>
<dbReference type="RefSeq" id="WP_150379373.1">
    <property type="nucleotide sequence ID" value="NZ_RZUH01000004.1"/>
</dbReference>
<feature type="region of interest" description="Disordered" evidence="1">
    <location>
        <begin position="1"/>
        <end position="110"/>
    </location>
</feature>
<dbReference type="AlphaFoldDB" id="A0A5M9ZL19"/>
<sequence length="241" mass="25451">MSMFDGNNGWPTFGQDPQPEPQPAYAQPEQPAYDAQPAPEQPAAEYAQPETPAAEPEPAATEAAEAETQTEAAPEQPAGDAGQAAPEADDAKPEAESKTERKPARPRPEFAWTADRVRKVREALAALDDERTRRVVAAIAGGDPDDVDRLALQVLKGSLAGPIGLLVAWHDEPDGMRRAIAIGGDQERDAQAVRKAARVAVVIDPALEGTVKPTGSKPTELQYALATAAPDLDVDSVRGLA</sequence>
<evidence type="ECO:0000313" key="2">
    <source>
        <dbReference type="EMBL" id="KAA8828205.1"/>
    </source>
</evidence>
<organism evidence="2 3">
    <name type="scientific">Bifidobacterium myosotis</name>
    <dbReference type="NCBI Taxonomy" id="1630166"/>
    <lineage>
        <taxon>Bacteria</taxon>
        <taxon>Bacillati</taxon>
        <taxon>Actinomycetota</taxon>
        <taxon>Actinomycetes</taxon>
        <taxon>Bifidobacteriales</taxon>
        <taxon>Bifidobacteriaceae</taxon>
        <taxon>Bifidobacterium</taxon>
    </lineage>
</organism>
<dbReference type="Proteomes" id="UP000410049">
    <property type="component" value="Unassembled WGS sequence"/>
</dbReference>
<proteinExistence type="predicted"/>
<protein>
    <submittedName>
        <fullName evidence="2">Uncharacterized protein</fullName>
    </submittedName>
</protein>
<gene>
    <name evidence="2" type="ORF">EMO91_07145</name>
</gene>
<reference evidence="2 3" key="1">
    <citation type="journal article" date="2019" name="Syst. Appl. Microbiol.">
        <title>Characterization of Bifidobacterium species in feaces of the Egyptian fruit bat: Description of B. vespertilionis sp. nov. and B. rousetti sp. nov.</title>
        <authorList>
            <person name="Modesto M."/>
            <person name="Satti M."/>
            <person name="Watanabe K."/>
            <person name="Puglisi E."/>
            <person name="Morelli L."/>
            <person name="Huang C.-H."/>
            <person name="Liou J.-S."/>
            <person name="Miyashita M."/>
            <person name="Tamura T."/>
            <person name="Saito S."/>
            <person name="Mori K."/>
            <person name="Huang L."/>
            <person name="Sciavilla P."/>
            <person name="Sandri C."/>
            <person name="Spiezio C."/>
            <person name="Vitali F."/>
            <person name="Cavalieri D."/>
            <person name="Perpetuini G."/>
            <person name="Tofalo R."/>
            <person name="Bonetti A."/>
            <person name="Arita M."/>
            <person name="Mattarelli P."/>
        </authorList>
    </citation>
    <scope>NUCLEOTIDE SEQUENCE [LARGE SCALE GENOMIC DNA]</scope>
    <source>
        <strain evidence="2 3">RST17</strain>
    </source>
</reference>
<dbReference type="EMBL" id="RZUH01000004">
    <property type="protein sequence ID" value="KAA8828205.1"/>
    <property type="molecule type" value="Genomic_DNA"/>
</dbReference>
<name>A0A5M9ZL19_9BIFI</name>